<keyword evidence="3 7" id="KW-0067">ATP-binding</keyword>
<dbReference type="PANTHER" id="PTHR30455:SF2">
    <property type="entry name" value="TRANSCRIPTIONAL REPRESSOR NRDR"/>
    <property type="match status" value="1"/>
</dbReference>
<dbReference type="PROSITE" id="PS51161">
    <property type="entry name" value="ATP_CONE"/>
    <property type="match status" value="1"/>
</dbReference>
<keyword evidence="7" id="KW-0479">Metal-binding</keyword>
<dbReference type="NCBIfam" id="TIGR00244">
    <property type="entry name" value="transcriptional regulator NrdR"/>
    <property type="match status" value="1"/>
</dbReference>
<keyword evidence="2 7" id="KW-0547">Nucleotide-binding</keyword>
<feature type="domain" description="ATP-cone" evidence="8">
    <location>
        <begin position="49"/>
        <end position="139"/>
    </location>
</feature>
<evidence type="ECO:0000259" key="8">
    <source>
        <dbReference type="PROSITE" id="PS51161"/>
    </source>
</evidence>
<evidence type="ECO:0000256" key="6">
    <source>
        <dbReference type="ARBA" id="ARBA00023163"/>
    </source>
</evidence>
<comment type="cofactor">
    <cofactor evidence="7">
        <name>Zn(2+)</name>
        <dbReference type="ChEBI" id="CHEBI:29105"/>
    </cofactor>
    <text evidence="7">Binds 1 zinc ion.</text>
</comment>
<evidence type="ECO:0000313" key="10">
    <source>
        <dbReference type="Proteomes" id="UP001197609"/>
    </source>
</evidence>
<dbReference type="GO" id="GO:0008270">
    <property type="term" value="F:zinc ion binding"/>
    <property type="evidence" value="ECO:0007669"/>
    <property type="project" value="UniProtKB-UniRule"/>
</dbReference>
<dbReference type="Proteomes" id="UP001197609">
    <property type="component" value="Unassembled WGS sequence"/>
</dbReference>
<name>A0AAJ1AIS8_9BACT</name>
<reference evidence="9 10" key="1">
    <citation type="journal article" date="2021" name="bioRxiv">
        <title>Unraveling nitrogen, sulfur and carbon metabolic pathways and microbial community transcriptional responses to substrate deprivation and toxicity stresses in a bioreactor mimicking anoxic brackish coastal sediment conditions.</title>
        <authorList>
            <person name="Martins P.D."/>
            <person name="Echeveste M.J."/>
            <person name="Arshad A."/>
            <person name="Kurth J."/>
            <person name="Ouboter H."/>
            <person name="Jetten M.S.M."/>
            <person name="Welte C.U."/>
        </authorList>
    </citation>
    <scope>NUCLEOTIDE SEQUENCE [LARGE SCALE GENOMIC DNA]</scope>
    <source>
        <strain evidence="9">MAG_38</strain>
    </source>
</reference>
<keyword evidence="5 7" id="KW-0238">DNA-binding</keyword>
<gene>
    <name evidence="7 9" type="primary">nrdR</name>
    <name evidence="9" type="ORF">K8G79_03700</name>
</gene>
<evidence type="ECO:0000256" key="5">
    <source>
        <dbReference type="ARBA" id="ARBA00023125"/>
    </source>
</evidence>
<evidence type="ECO:0000256" key="7">
    <source>
        <dbReference type="HAMAP-Rule" id="MF_00440"/>
    </source>
</evidence>
<accession>A0AAJ1AIS8</accession>
<sequence>MKCPYCGSLEEKVVDSREGKDGEVVRRRRQCRQCLRRFTTYERIEEIHFMVIKTDGRREPFDRHKILAGLHKATQKRPVSVAQLEKIVDEIEGRLAEKTEREMPSAEIGELIMERLHEIDKVAYVRFASVYRQFKDVSQFVEEVKDLRKGGRRRGAP</sequence>
<comment type="similarity">
    <text evidence="7">Belongs to the NrdR family.</text>
</comment>
<dbReference type="Pfam" id="PF03477">
    <property type="entry name" value="ATP-cone"/>
    <property type="match status" value="1"/>
</dbReference>
<evidence type="ECO:0000256" key="3">
    <source>
        <dbReference type="ARBA" id="ARBA00022840"/>
    </source>
</evidence>
<evidence type="ECO:0000256" key="1">
    <source>
        <dbReference type="ARBA" id="ARBA00022491"/>
    </source>
</evidence>
<keyword evidence="7" id="KW-0863">Zinc-finger</keyword>
<dbReference type="AlphaFoldDB" id="A0AAJ1AIS8"/>
<evidence type="ECO:0000313" key="9">
    <source>
        <dbReference type="EMBL" id="MBZ0159231.1"/>
    </source>
</evidence>
<keyword evidence="7" id="KW-0862">Zinc</keyword>
<feature type="zinc finger region" evidence="7">
    <location>
        <begin position="3"/>
        <end position="34"/>
    </location>
</feature>
<dbReference type="GO" id="GO:0005524">
    <property type="term" value="F:ATP binding"/>
    <property type="evidence" value="ECO:0007669"/>
    <property type="project" value="UniProtKB-UniRule"/>
</dbReference>
<keyword evidence="6 7" id="KW-0804">Transcription</keyword>
<dbReference type="InterPro" id="IPR005144">
    <property type="entry name" value="ATP-cone_dom"/>
</dbReference>
<dbReference type="InterPro" id="IPR003796">
    <property type="entry name" value="RNR_NrdR-like"/>
</dbReference>
<organism evidence="9 10">
    <name type="scientific">Candidatus Methylomirabilis tolerans</name>
    <dbReference type="NCBI Taxonomy" id="3123416"/>
    <lineage>
        <taxon>Bacteria</taxon>
        <taxon>Candidatus Methylomirabilota</taxon>
        <taxon>Candidatus Methylomirabilia</taxon>
        <taxon>Candidatus Methylomirabilales</taxon>
        <taxon>Candidatus Methylomirabilaceae</taxon>
        <taxon>Candidatus Methylomirabilis</taxon>
    </lineage>
</organism>
<comment type="function">
    <text evidence="7">Negatively regulates transcription of bacterial ribonucleotide reductase nrd genes and operons by binding to NrdR-boxes.</text>
</comment>
<keyword evidence="1 7" id="KW-0678">Repressor</keyword>
<dbReference type="HAMAP" id="MF_00440">
    <property type="entry name" value="NrdR"/>
    <property type="match status" value="1"/>
</dbReference>
<evidence type="ECO:0000256" key="2">
    <source>
        <dbReference type="ARBA" id="ARBA00022741"/>
    </source>
</evidence>
<keyword evidence="4 7" id="KW-0805">Transcription regulation</keyword>
<dbReference type="PANTHER" id="PTHR30455">
    <property type="entry name" value="TRANSCRIPTIONAL REPRESSOR NRDR"/>
    <property type="match status" value="1"/>
</dbReference>
<dbReference type="GO" id="GO:0045892">
    <property type="term" value="P:negative regulation of DNA-templated transcription"/>
    <property type="evidence" value="ECO:0007669"/>
    <property type="project" value="UniProtKB-UniRule"/>
</dbReference>
<comment type="caution">
    <text evidence="9">The sequence shown here is derived from an EMBL/GenBank/DDBJ whole genome shotgun (WGS) entry which is preliminary data.</text>
</comment>
<dbReference type="InterPro" id="IPR055173">
    <property type="entry name" value="NrdR-like_N"/>
</dbReference>
<protein>
    <recommendedName>
        <fullName evidence="7">Transcriptional repressor NrdR</fullName>
    </recommendedName>
</protein>
<evidence type="ECO:0000256" key="4">
    <source>
        <dbReference type="ARBA" id="ARBA00023015"/>
    </source>
</evidence>
<dbReference type="GO" id="GO:0003677">
    <property type="term" value="F:DNA binding"/>
    <property type="evidence" value="ECO:0007669"/>
    <property type="project" value="UniProtKB-KW"/>
</dbReference>
<dbReference type="Pfam" id="PF22811">
    <property type="entry name" value="Zn_ribbon_NrdR"/>
    <property type="match status" value="1"/>
</dbReference>
<proteinExistence type="inferred from homology"/>
<dbReference type="EMBL" id="JAIOIU010000039">
    <property type="protein sequence ID" value="MBZ0159231.1"/>
    <property type="molecule type" value="Genomic_DNA"/>
</dbReference>